<sequence>MTMRSDLPRLHPSSELFAAVGAARQSMAAELVTHADGPERGVRSALLQNDRVSLEVVVDRALDIAAARIDGVPVAWRPPMGIVGPWYVENRGFGPQRTFLGGLLTTCGLDHVGAPRERSAERFGYAARTIDEFPQHGRISGTPAHLTGYGVQLDPDGSPVAVVEGEIAQVSLFGEHLVLRRRVSLAYGSTTIRIDDTVTNEGYASSPLAVLYHVNVGWPVLAPGAQVLIDGVRRRGVGDGSTVPAPERGRPERSWLYIAAADDAGRASASVRNPRIDGAGAGGVRVGWNAEVMPTVTHWESANTAGHYAVGLEPSTTLPSGPPGERRFPLIEPGERVPLGIEIELSLGAAD</sequence>
<organism evidence="1 2">
    <name type="scientific">Protaetiibacter larvae</name>
    <dbReference type="NCBI Taxonomy" id="2592654"/>
    <lineage>
        <taxon>Bacteria</taxon>
        <taxon>Bacillati</taxon>
        <taxon>Actinomycetota</taxon>
        <taxon>Actinomycetes</taxon>
        <taxon>Micrococcales</taxon>
        <taxon>Microbacteriaceae</taxon>
        <taxon>Protaetiibacter</taxon>
    </lineage>
</organism>
<proteinExistence type="predicted"/>
<dbReference type="CDD" id="cd09023">
    <property type="entry name" value="Aldose_epim_Ec_c4013"/>
    <property type="match status" value="1"/>
</dbReference>
<evidence type="ECO:0000313" key="1">
    <source>
        <dbReference type="EMBL" id="QEO09412.1"/>
    </source>
</evidence>
<dbReference type="KEGG" id="lyk:FLP23_04960"/>
<dbReference type="Proteomes" id="UP000322159">
    <property type="component" value="Chromosome"/>
</dbReference>
<dbReference type="OrthoDB" id="9791280at2"/>
<dbReference type="InterPro" id="IPR014718">
    <property type="entry name" value="GH-type_carb-bd"/>
</dbReference>
<dbReference type="InterPro" id="IPR027839">
    <property type="entry name" value="DUF4432"/>
</dbReference>
<reference evidence="1 2" key="1">
    <citation type="submission" date="2019-09" db="EMBL/GenBank/DDBJ databases">
        <title>Genome sequencing of strain KACC 19322.</title>
        <authorList>
            <person name="Heo J."/>
            <person name="Kim S.-J."/>
            <person name="Kim J.-S."/>
            <person name="Hong S.-B."/>
            <person name="Kwon S.-W."/>
        </authorList>
    </citation>
    <scope>NUCLEOTIDE SEQUENCE [LARGE SCALE GENOMIC DNA]</scope>
    <source>
        <strain evidence="1 2">KACC 19322</strain>
    </source>
</reference>
<gene>
    <name evidence="1" type="ORF">FLP23_04960</name>
</gene>
<evidence type="ECO:0000313" key="2">
    <source>
        <dbReference type="Proteomes" id="UP000322159"/>
    </source>
</evidence>
<keyword evidence="2" id="KW-1185">Reference proteome</keyword>
<dbReference type="EMBL" id="CP043504">
    <property type="protein sequence ID" value="QEO09412.1"/>
    <property type="molecule type" value="Genomic_DNA"/>
</dbReference>
<dbReference type="AlphaFoldDB" id="A0A5C1Y8Z2"/>
<name>A0A5C1Y8Z2_9MICO</name>
<protein>
    <submittedName>
        <fullName evidence="1">Aldose 1-epimerase family protein</fullName>
    </submittedName>
</protein>
<dbReference type="RefSeq" id="WP_149324834.1">
    <property type="nucleotide sequence ID" value="NZ_CP043504.1"/>
</dbReference>
<dbReference type="Pfam" id="PF14486">
    <property type="entry name" value="DUF4432"/>
    <property type="match status" value="1"/>
</dbReference>
<accession>A0A5C1Y8Z2</accession>
<dbReference type="Gene3D" id="2.70.98.10">
    <property type="match status" value="1"/>
</dbReference>
<dbReference type="GO" id="GO:0030246">
    <property type="term" value="F:carbohydrate binding"/>
    <property type="evidence" value="ECO:0007669"/>
    <property type="project" value="InterPro"/>
</dbReference>